<name>W9X9B2_9EURO</name>
<reference evidence="2 3" key="1">
    <citation type="submission" date="2013-03" db="EMBL/GenBank/DDBJ databases">
        <title>The Genome Sequence of Cladophialophora psammophila CBS 110553.</title>
        <authorList>
            <consortium name="The Broad Institute Genomics Platform"/>
            <person name="Cuomo C."/>
            <person name="de Hoog S."/>
            <person name="Gorbushina A."/>
            <person name="Walker B."/>
            <person name="Young S.K."/>
            <person name="Zeng Q."/>
            <person name="Gargeya S."/>
            <person name="Fitzgerald M."/>
            <person name="Haas B."/>
            <person name="Abouelleil A."/>
            <person name="Allen A.W."/>
            <person name="Alvarado L."/>
            <person name="Arachchi H.M."/>
            <person name="Berlin A.M."/>
            <person name="Chapman S.B."/>
            <person name="Gainer-Dewar J."/>
            <person name="Goldberg J."/>
            <person name="Griggs A."/>
            <person name="Gujja S."/>
            <person name="Hansen M."/>
            <person name="Howarth C."/>
            <person name="Imamovic A."/>
            <person name="Ireland A."/>
            <person name="Larimer J."/>
            <person name="McCowan C."/>
            <person name="Murphy C."/>
            <person name="Pearson M."/>
            <person name="Poon T.W."/>
            <person name="Priest M."/>
            <person name="Roberts A."/>
            <person name="Saif S."/>
            <person name="Shea T."/>
            <person name="Sisk P."/>
            <person name="Sykes S."/>
            <person name="Wortman J."/>
            <person name="Nusbaum C."/>
            <person name="Birren B."/>
        </authorList>
    </citation>
    <scope>NUCLEOTIDE SEQUENCE [LARGE SCALE GENOMIC DNA]</scope>
    <source>
        <strain evidence="2 3">CBS 110553</strain>
    </source>
</reference>
<keyword evidence="1" id="KW-0812">Transmembrane</keyword>
<dbReference type="EMBL" id="AMGX01000004">
    <property type="protein sequence ID" value="EXJ73895.1"/>
    <property type="molecule type" value="Genomic_DNA"/>
</dbReference>
<keyword evidence="1" id="KW-1133">Transmembrane helix</keyword>
<feature type="non-terminal residue" evidence="2">
    <location>
        <position position="1"/>
    </location>
</feature>
<evidence type="ECO:0000313" key="2">
    <source>
        <dbReference type="EMBL" id="EXJ73895.1"/>
    </source>
</evidence>
<feature type="transmembrane region" description="Helical" evidence="1">
    <location>
        <begin position="7"/>
        <end position="26"/>
    </location>
</feature>
<protein>
    <recommendedName>
        <fullName evidence="4">Major facilitator superfamily (MFS) profile domain-containing protein</fullName>
    </recommendedName>
</protein>
<evidence type="ECO:0000313" key="3">
    <source>
        <dbReference type="Proteomes" id="UP000019471"/>
    </source>
</evidence>
<keyword evidence="3" id="KW-1185">Reference proteome</keyword>
<dbReference type="HOGENOM" id="CLU_2891938_0_0_1"/>
<evidence type="ECO:0000256" key="1">
    <source>
        <dbReference type="SAM" id="Phobius"/>
    </source>
</evidence>
<gene>
    <name evidence="2" type="ORF">A1O5_03657</name>
</gene>
<dbReference type="RefSeq" id="XP_007742458.1">
    <property type="nucleotide sequence ID" value="XM_007744268.1"/>
</dbReference>
<feature type="transmembrane region" description="Helical" evidence="1">
    <location>
        <begin position="46"/>
        <end position="62"/>
    </location>
</feature>
<dbReference type="GeneID" id="19188385"/>
<evidence type="ECO:0008006" key="4">
    <source>
        <dbReference type="Google" id="ProtNLM"/>
    </source>
</evidence>
<dbReference type="Proteomes" id="UP000019471">
    <property type="component" value="Unassembled WGS sequence"/>
</dbReference>
<comment type="caution">
    <text evidence="2">The sequence shown here is derived from an EMBL/GenBank/DDBJ whole genome shotgun (WGS) entry which is preliminary data.</text>
</comment>
<dbReference type="AlphaFoldDB" id="W9X9B2"/>
<proteinExistence type="predicted"/>
<sequence length="63" mass="7005">VSWRWCFYINLSTGGAATLTMILAFYSLSRKLENGLALDRIEKVNLVGAALFILSIVMILLTL</sequence>
<keyword evidence="1" id="KW-0472">Membrane</keyword>
<accession>W9X9B2</accession>
<organism evidence="2 3">
    <name type="scientific">Cladophialophora psammophila CBS 110553</name>
    <dbReference type="NCBI Taxonomy" id="1182543"/>
    <lineage>
        <taxon>Eukaryota</taxon>
        <taxon>Fungi</taxon>
        <taxon>Dikarya</taxon>
        <taxon>Ascomycota</taxon>
        <taxon>Pezizomycotina</taxon>
        <taxon>Eurotiomycetes</taxon>
        <taxon>Chaetothyriomycetidae</taxon>
        <taxon>Chaetothyriales</taxon>
        <taxon>Herpotrichiellaceae</taxon>
        <taxon>Cladophialophora</taxon>
    </lineage>
</organism>